<dbReference type="RefSeq" id="WP_038985871.1">
    <property type="nucleotide sequence ID" value="NZ_JWJO01000017.1"/>
</dbReference>
<dbReference type="OrthoDB" id="214150at2"/>
<comment type="caution">
    <text evidence="2">The sequence shown here is derived from an EMBL/GenBank/DDBJ whole genome shotgun (WGS) entry which is preliminary data.</text>
</comment>
<keyword evidence="3" id="KW-1185">Reference proteome</keyword>
<dbReference type="Gene3D" id="3.90.1150.200">
    <property type="match status" value="1"/>
</dbReference>
<dbReference type="InterPro" id="IPR014922">
    <property type="entry name" value="YdhG-like"/>
</dbReference>
<organism evidence="2 3">
    <name type="scientific">Myroides marinus</name>
    <dbReference type="NCBI Taxonomy" id="703342"/>
    <lineage>
        <taxon>Bacteria</taxon>
        <taxon>Pseudomonadati</taxon>
        <taxon>Bacteroidota</taxon>
        <taxon>Flavobacteriia</taxon>
        <taxon>Flavobacteriales</taxon>
        <taxon>Flavobacteriaceae</taxon>
        <taxon>Myroides</taxon>
    </lineage>
</organism>
<dbReference type="EMBL" id="LQNU01000087">
    <property type="protein sequence ID" value="KZE75004.1"/>
    <property type="molecule type" value="Genomic_DNA"/>
</dbReference>
<dbReference type="Pfam" id="PF13376">
    <property type="entry name" value="OmdA"/>
    <property type="match status" value="1"/>
</dbReference>
<dbReference type="SUPFAM" id="SSF159888">
    <property type="entry name" value="YdhG-like"/>
    <property type="match status" value="1"/>
</dbReference>
<protein>
    <recommendedName>
        <fullName evidence="1">YdhG-like domain-containing protein</fullName>
    </recommendedName>
</protein>
<dbReference type="Proteomes" id="UP000076630">
    <property type="component" value="Unassembled WGS sequence"/>
</dbReference>
<name>A0A165QHG3_9FLAO</name>
<evidence type="ECO:0000313" key="2">
    <source>
        <dbReference type="EMBL" id="KZE75004.1"/>
    </source>
</evidence>
<gene>
    <name evidence="2" type="ORF">AV926_17385</name>
</gene>
<evidence type="ECO:0000313" key="3">
    <source>
        <dbReference type="Proteomes" id="UP000076630"/>
    </source>
</evidence>
<feature type="domain" description="YdhG-like" evidence="1">
    <location>
        <begin position="13"/>
        <end position="99"/>
    </location>
</feature>
<accession>A0A165QHG3</accession>
<proteinExistence type="predicted"/>
<dbReference type="AlphaFoldDB" id="A0A165QHG3"/>
<evidence type="ECO:0000259" key="1">
    <source>
        <dbReference type="Pfam" id="PF08818"/>
    </source>
</evidence>
<reference evidence="2 3" key="1">
    <citation type="submission" date="2016-01" db="EMBL/GenBank/DDBJ databases">
        <title>Whole genome sequencing of Myroides marinus L41.</title>
        <authorList>
            <person name="Hong K.W."/>
        </authorList>
    </citation>
    <scope>NUCLEOTIDE SEQUENCE [LARGE SCALE GENOMIC DNA]</scope>
    <source>
        <strain evidence="2 3">L41</strain>
    </source>
</reference>
<sequence>MNWSEEITFIESIFDQTELVPQIKWGTKVYCLGNAKVVAVGGFKNYVAIWFYKGVFLKDSKNVLINAQEGKTKLLRQWRLTSLDELDSNLLVQYINEAIEVERQGLTLEQQEVKLLESTLFNSYMTNDQILAKAFKALPPYKQKEYIEHFEQAKQEKTKISRIEKAIPLILEAKGLNDKYKK</sequence>
<dbReference type="Pfam" id="PF08818">
    <property type="entry name" value="DUF1801"/>
    <property type="match status" value="1"/>
</dbReference>